<dbReference type="Proteomes" id="UP000887574">
    <property type="component" value="Unplaced"/>
</dbReference>
<proteinExistence type="predicted"/>
<feature type="compositionally biased region" description="Acidic residues" evidence="1">
    <location>
        <begin position="96"/>
        <end position="106"/>
    </location>
</feature>
<sequence>MRSRGRSQSPTFLFYRGRFPSSQPPGFIPSIVVQPSGQLNPLCLEGRSQEESSLSSSEEEEDIGADERQRLMQEPQTSERGGSGHPSYISASQVVEVEDDYDEDGAPESPTNIIQIDVPKAYQRTSSSIASGKHGRMGRRFTLNPLIFAKVGYT</sequence>
<name>A0A915DZK3_9BILA</name>
<feature type="compositionally biased region" description="Polar residues" evidence="1">
    <location>
        <begin position="1"/>
        <end position="11"/>
    </location>
</feature>
<evidence type="ECO:0000313" key="2">
    <source>
        <dbReference type="Proteomes" id="UP000887574"/>
    </source>
</evidence>
<keyword evidence="2" id="KW-1185">Reference proteome</keyword>
<accession>A0A915DZK3</accession>
<dbReference type="WBParaSite" id="jg25360">
    <property type="protein sequence ID" value="jg25360"/>
    <property type="gene ID" value="jg25360"/>
</dbReference>
<organism evidence="2 3">
    <name type="scientific">Ditylenchus dipsaci</name>
    <dbReference type="NCBI Taxonomy" id="166011"/>
    <lineage>
        <taxon>Eukaryota</taxon>
        <taxon>Metazoa</taxon>
        <taxon>Ecdysozoa</taxon>
        <taxon>Nematoda</taxon>
        <taxon>Chromadorea</taxon>
        <taxon>Rhabditida</taxon>
        <taxon>Tylenchina</taxon>
        <taxon>Tylenchomorpha</taxon>
        <taxon>Sphaerularioidea</taxon>
        <taxon>Anguinidae</taxon>
        <taxon>Anguininae</taxon>
        <taxon>Ditylenchus</taxon>
    </lineage>
</organism>
<feature type="region of interest" description="Disordered" evidence="1">
    <location>
        <begin position="1"/>
        <end position="119"/>
    </location>
</feature>
<evidence type="ECO:0000313" key="3">
    <source>
        <dbReference type="WBParaSite" id="jg25360"/>
    </source>
</evidence>
<evidence type="ECO:0000256" key="1">
    <source>
        <dbReference type="SAM" id="MobiDB-lite"/>
    </source>
</evidence>
<reference evidence="3" key="1">
    <citation type="submission" date="2022-11" db="UniProtKB">
        <authorList>
            <consortium name="WormBaseParasite"/>
        </authorList>
    </citation>
    <scope>IDENTIFICATION</scope>
</reference>
<protein>
    <submittedName>
        <fullName evidence="3">Uncharacterized protein</fullName>
    </submittedName>
</protein>
<dbReference type="AlphaFoldDB" id="A0A915DZK3"/>